<name>A0A514TV30_9CAUD</name>
<accession>A0A514TV30</accession>
<dbReference type="Proteomes" id="UP000317703">
    <property type="component" value="Segment"/>
</dbReference>
<reference evidence="1" key="1">
    <citation type="submission" date="2019-06" db="EMBL/GenBank/DDBJ databases">
        <title>Complete genome sequence of Aeromonas hydrophila bacteriophage PS1.</title>
        <authorList>
            <person name="Rai S."/>
            <person name="Tyagi A."/>
            <person name="Kumar N."/>
            <person name="Singh N."/>
        </authorList>
    </citation>
    <scope>NUCLEOTIDE SEQUENCE [LARGE SCALE GENOMIC DNA]</scope>
</reference>
<keyword evidence="2" id="KW-1185">Reference proteome</keyword>
<protein>
    <submittedName>
        <fullName evidence="1">Uncharacterized protein</fullName>
    </submittedName>
</protein>
<evidence type="ECO:0000313" key="2">
    <source>
        <dbReference type="Proteomes" id="UP000317703"/>
    </source>
</evidence>
<dbReference type="EMBL" id="MN032614">
    <property type="protein sequence ID" value="QDJ96874.1"/>
    <property type="molecule type" value="Genomic_DNA"/>
</dbReference>
<evidence type="ECO:0000313" key="1">
    <source>
        <dbReference type="EMBL" id="QDJ96874.1"/>
    </source>
</evidence>
<organism evidence="1 2">
    <name type="scientific">Aeromonas phage PS1</name>
    <dbReference type="NCBI Taxonomy" id="2591406"/>
    <lineage>
        <taxon>Viruses</taxon>
        <taxon>Duplodnaviria</taxon>
        <taxon>Heunggongvirae</taxon>
        <taxon>Uroviricota</taxon>
        <taxon>Caudoviricetes</taxon>
        <taxon>Chimalliviridae</taxon>
        <taxon>Ferozepurvirus</taxon>
        <taxon>Ferozepurvirus PS1</taxon>
    </lineage>
</organism>
<sequence>MQVKLGLKETNVYFLREQDLDLLNANKLRLVDLPYLPKFDNVVDSDCLDWLEYQRAVEKQYCGFKNTTYTPLGDIKNVEFNRTGTVYKTKYQDVLNSDKKVKTGKHFYFHTAGGQVFILNSNNIVKNALFTEVPGDLSTAVYRSLLNAVGSVEFYFRDSKELFKTCEERGFIDPGFILSKVVA</sequence>
<proteinExistence type="predicted"/>
<gene>
    <name evidence="1" type="ORF">PS1_0115</name>
</gene>